<accession>A0A452RI85</accession>
<organism evidence="2 3">
    <name type="scientific">Ursus americanus</name>
    <name type="common">American black bear</name>
    <name type="synonym">Euarctos americanus</name>
    <dbReference type="NCBI Taxonomy" id="9643"/>
    <lineage>
        <taxon>Eukaryota</taxon>
        <taxon>Metazoa</taxon>
        <taxon>Chordata</taxon>
        <taxon>Craniata</taxon>
        <taxon>Vertebrata</taxon>
        <taxon>Euteleostomi</taxon>
        <taxon>Mammalia</taxon>
        <taxon>Eutheria</taxon>
        <taxon>Laurasiatheria</taxon>
        <taxon>Carnivora</taxon>
        <taxon>Caniformia</taxon>
        <taxon>Ursidae</taxon>
        <taxon>Ursus</taxon>
    </lineage>
</organism>
<dbReference type="PANTHER" id="PTHR15347">
    <property type="entry name" value="SPERM-ASSOCIATED ANTIGEN 5"/>
    <property type="match status" value="1"/>
</dbReference>
<dbReference type="AlphaFoldDB" id="A0A452RI85"/>
<reference evidence="3" key="1">
    <citation type="submission" date="2016-06" db="EMBL/GenBank/DDBJ databases">
        <title>De novo assembly and RNA-Seq shows season-dependent expression and editing in black bear kidneys.</title>
        <authorList>
            <person name="Korstanje R."/>
            <person name="Srivastava A."/>
            <person name="Sarsani V.K."/>
            <person name="Sheehan S.M."/>
            <person name="Seger R.L."/>
            <person name="Barter M.E."/>
            <person name="Lindqvist C."/>
            <person name="Brody L.C."/>
            <person name="Mullikin J.C."/>
        </authorList>
    </citation>
    <scope>NUCLEOTIDE SEQUENCE [LARGE SCALE GENOMIC DNA]</scope>
</reference>
<dbReference type="GeneTree" id="ENSGT00960000190854"/>
<dbReference type="GO" id="GO:0051301">
    <property type="term" value="P:cell division"/>
    <property type="evidence" value="ECO:0007669"/>
    <property type="project" value="InterPro"/>
</dbReference>
<evidence type="ECO:0000313" key="3">
    <source>
        <dbReference type="Proteomes" id="UP000291022"/>
    </source>
</evidence>
<feature type="region of interest" description="Disordered" evidence="1">
    <location>
        <begin position="1"/>
        <end position="21"/>
    </location>
</feature>
<reference evidence="2" key="2">
    <citation type="submission" date="2025-08" db="UniProtKB">
        <authorList>
            <consortium name="Ensembl"/>
        </authorList>
    </citation>
    <scope>IDENTIFICATION</scope>
</reference>
<sequence>MWRVKNLNVSLSPSPQPGKPAMRAPLRELILQPGALTNSGKGPPICSSPTSALCKLGLQV</sequence>
<dbReference type="PANTHER" id="PTHR15347:SF1">
    <property type="entry name" value="SPERM-ASSOCIATED ANTIGEN 5"/>
    <property type="match status" value="1"/>
</dbReference>
<dbReference type="Proteomes" id="UP000291022">
    <property type="component" value="Unassembled WGS sequence"/>
</dbReference>
<dbReference type="STRING" id="9643.ENSUAMP00000018654"/>
<reference evidence="2" key="3">
    <citation type="submission" date="2025-09" db="UniProtKB">
        <authorList>
            <consortium name="Ensembl"/>
        </authorList>
    </citation>
    <scope>IDENTIFICATION</scope>
</reference>
<name>A0A452RI85_URSAM</name>
<protein>
    <submittedName>
        <fullName evidence="2">Uncharacterized protein</fullName>
    </submittedName>
</protein>
<proteinExistence type="predicted"/>
<evidence type="ECO:0000256" key="1">
    <source>
        <dbReference type="SAM" id="MobiDB-lite"/>
    </source>
</evidence>
<evidence type="ECO:0000313" key="2">
    <source>
        <dbReference type="Ensembl" id="ENSUAMP00000018654.1"/>
    </source>
</evidence>
<dbReference type="GO" id="GO:0051988">
    <property type="term" value="P:regulation of attachment of spindle microtubules to kinetochore"/>
    <property type="evidence" value="ECO:0007669"/>
    <property type="project" value="InterPro"/>
</dbReference>
<dbReference type="Ensembl" id="ENSUAMT00000020867.1">
    <property type="protein sequence ID" value="ENSUAMP00000018654.1"/>
    <property type="gene ID" value="ENSUAMG00000014789.1"/>
</dbReference>
<dbReference type="InterPro" id="IPR028728">
    <property type="entry name" value="Astrin"/>
</dbReference>
<keyword evidence="3" id="KW-1185">Reference proteome</keyword>